<dbReference type="AlphaFoldDB" id="A0A6N6VMN8"/>
<geneLocation type="plasmid" evidence="1">
    <name>unnamed</name>
</geneLocation>
<organism evidence="1 2">
    <name type="scientific">Silvanigrella paludirubra</name>
    <dbReference type="NCBI Taxonomy" id="2499159"/>
    <lineage>
        <taxon>Bacteria</taxon>
        <taxon>Pseudomonadati</taxon>
        <taxon>Bdellovibrionota</taxon>
        <taxon>Oligoflexia</taxon>
        <taxon>Silvanigrellales</taxon>
        <taxon>Silvanigrellaceae</taxon>
        <taxon>Silvanigrella</taxon>
    </lineage>
</organism>
<protein>
    <submittedName>
        <fullName evidence="1">Uncharacterized protein</fullName>
    </submittedName>
</protein>
<keyword evidence="1" id="KW-0614">Plasmid</keyword>
<evidence type="ECO:0000313" key="2">
    <source>
        <dbReference type="Proteomes" id="UP000437748"/>
    </source>
</evidence>
<name>A0A6N6VMN8_9BACT</name>
<reference evidence="1 2" key="1">
    <citation type="submission" date="2019-10" db="EMBL/GenBank/DDBJ databases">
        <title>New species of Slilvanegrellaceae.</title>
        <authorList>
            <person name="Pitt A."/>
            <person name="Hahn M.W."/>
        </authorList>
    </citation>
    <scope>NUCLEOTIDE SEQUENCE [LARGE SCALE GENOMIC DNA]</scope>
    <source>
        <strain evidence="1 2">SP-Ram-0.45-NSY-1</strain>
        <plasmid evidence="1">unnamed</plasmid>
    </source>
</reference>
<dbReference type="RefSeq" id="WP_153417827.1">
    <property type="nucleotide sequence ID" value="NZ_CM018765.1"/>
</dbReference>
<dbReference type="EMBL" id="WFLM01000010">
    <property type="protein sequence ID" value="KAB8035639.1"/>
    <property type="molecule type" value="Genomic_DNA"/>
</dbReference>
<sequence length="119" mass="13963">MKLNKNEKMVLKKYLDSIIICICSFISEDEINRYIERSSTIPELLEQVSNSLKTKELNGWDVQDLTEEQLNVLTIISELYLKRNKSKYKTIEKPSEIFLWFSGLLKISLSKSDLNMKKI</sequence>
<dbReference type="Proteomes" id="UP000437748">
    <property type="component" value="Unassembled WGS sequence"/>
</dbReference>
<gene>
    <name evidence="1" type="ORF">GCL60_16965</name>
</gene>
<evidence type="ECO:0000313" key="1">
    <source>
        <dbReference type="EMBL" id="KAB8035639.1"/>
    </source>
</evidence>
<accession>A0A6N6VMN8</accession>
<keyword evidence="2" id="KW-1185">Reference proteome</keyword>
<proteinExistence type="predicted"/>
<comment type="caution">
    <text evidence="1">The sequence shown here is derived from an EMBL/GenBank/DDBJ whole genome shotgun (WGS) entry which is preliminary data.</text>
</comment>